<accession>M7T6M2</accession>
<dbReference type="KEGG" id="ela:UCREL1_7556"/>
<dbReference type="PANTHER" id="PTHR35606:SF4">
    <property type="entry name" value="CELLULOSE-BINDING FAMILY II PROTEIN"/>
    <property type="match status" value="1"/>
</dbReference>
<name>M7T6M2_EUTLA</name>
<dbReference type="AlphaFoldDB" id="M7T6M2"/>
<dbReference type="EMBL" id="KB706863">
    <property type="protein sequence ID" value="EMR65466.1"/>
    <property type="molecule type" value="Genomic_DNA"/>
</dbReference>
<feature type="signal peptide" evidence="1">
    <location>
        <begin position="1"/>
        <end position="19"/>
    </location>
</feature>
<keyword evidence="1" id="KW-0732">Signal</keyword>
<reference evidence="3" key="1">
    <citation type="journal article" date="2013" name="Genome Announc.">
        <title>Draft genome sequence of the grapevine dieback fungus Eutypa lata UCR-EL1.</title>
        <authorList>
            <person name="Blanco-Ulate B."/>
            <person name="Rolshausen P.E."/>
            <person name="Cantu D."/>
        </authorList>
    </citation>
    <scope>NUCLEOTIDE SEQUENCE [LARGE SCALE GENOMIC DNA]</scope>
    <source>
        <strain evidence="3">UCR-EL1</strain>
    </source>
</reference>
<proteinExistence type="predicted"/>
<dbReference type="HOGENOM" id="CLU_016835_1_0_1"/>
<dbReference type="eggNOG" id="ENOG502QQXU">
    <property type="taxonomic scope" value="Eukaryota"/>
</dbReference>
<organism evidence="2 3">
    <name type="scientific">Eutypa lata (strain UCR-EL1)</name>
    <name type="common">Grapevine dieback disease fungus</name>
    <name type="synonym">Eutypa armeniacae</name>
    <dbReference type="NCBI Taxonomy" id="1287681"/>
    <lineage>
        <taxon>Eukaryota</taxon>
        <taxon>Fungi</taxon>
        <taxon>Dikarya</taxon>
        <taxon>Ascomycota</taxon>
        <taxon>Pezizomycotina</taxon>
        <taxon>Sordariomycetes</taxon>
        <taxon>Xylariomycetidae</taxon>
        <taxon>Xylariales</taxon>
        <taxon>Diatrypaceae</taxon>
        <taxon>Eutypa</taxon>
    </lineage>
</organism>
<sequence length="283" mass="30543">MKTTTALSALAALGNIAQAHPSPGPSEATNLQARTCNKPDRRNVVRNTNHLKTKATTSDAITTTAAAEWEPPSNLSTALDEVWEHEMETYSAPLEFLNWGYGKWVDLALVGFDGFPHAGVNVTVVGWAATGASLLLEGDGTGDGVPVYTDTRDADGIPECDPACGRAVHYADGDYSGCAGGVAARYDVSLWLSESLNGNLAGYGGDWGQQLPTDYMLANAEADNIHILLHEMGHTLALDDFYDWTPDGVAGFIMDAGSAMEITEFDAWMARDWWRHLKSRYDL</sequence>
<keyword evidence="3" id="KW-1185">Reference proteome</keyword>
<gene>
    <name evidence="2" type="ORF">UCREL1_7556</name>
</gene>
<dbReference type="PANTHER" id="PTHR35606">
    <property type="entry name" value="CELLULOSE-BINDING FAMILY II PROTEIN"/>
    <property type="match status" value="1"/>
</dbReference>
<feature type="chain" id="PRO_5004085403" evidence="1">
    <location>
        <begin position="20"/>
        <end position="283"/>
    </location>
</feature>
<dbReference type="OrthoDB" id="94998at2759"/>
<evidence type="ECO:0000313" key="2">
    <source>
        <dbReference type="EMBL" id="EMR65466.1"/>
    </source>
</evidence>
<evidence type="ECO:0000256" key="1">
    <source>
        <dbReference type="SAM" id="SignalP"/>
    </source>
</evidence>
<dbReference type="Proteomes" id="UP000012174">
    <property type="component" value="Unassembled WGS sequence"/>
</dbReference>
<evidence type="ECO:0000313" key="3">
    <source>
        <dbReference type="Proteomes" id="UP000012174"/>
    </source>
</evidence>
<protein>
    <submittedName>
        <fullName evidence="2">Putative cellulose-binding family ii protein</fullName>
    </submittedName>
</protein>